<evidence type="ECO:0000256" key="1">
    <source>
        <dbReference type="SAM" id="Phobius"/>
    </source>
</evidence>
<keyword evidence="1" id="KW-0812">Transmembrane</keyword>
<dbReference type="RefSeq" id="WP_035261072.1">
    <property type="nucleotide sequence ID" value="NZ_JFKE01000006.1"/>
</dbReference>
<sequence length="124" mass="14146">MGSTDGKLVNSVNFFKWLFVFLIALGFLSMLLLVFFIAAKEGHFDSCKFQKAEQALKVAEREFNYNVRSKPEWRNLEFRARLISISIIDSGGNSALVLFESVEVPKVKAEMWIMDDCTQGVTLR</sequence>
<organism evidence="2 3">
    <name type="scientific">Actibacterium mucosum KCTC 23349</name>
    <dbReference type="NCBI Taxonomy" id="1454373"/>
    <lineage>
        <taxon>Bacteria</taxon>
        <taxon>Pseudomonadati</taxon>
        <taxon>Pseudomonadota</taxon>
        <taxon>Alphaproteobacteria</taxon>
        <taxon>Rhodobacterales</taxon>
        <taxon>Roseobacteraceae</taxon>
        <taxon>Actibacterium</taxon>
    </lineage>
</organism>
<dbReference type="EMBL" id="JFKE01000006">
    <property type="protein sequence ID" value="KAJ54831.1"/>
    <property type="molecule type" value="Genomic_DNA"/>
</dbReference>
<reference evidence="2 3" key="1">
    <citation type="submission" date="2014-03" db="EMBL/GenBank/DDBJ databases">
        <title>Draft Genome Sequence of Actibacterium mucosum KCTC 23349, a Marine Alphaproteobacterium with Complex Ionic Requirements Isolated from Mediterranean Seawater at Malvarrosa Beach, Valencia, Spain.</title>
        <authorList>
            <person name="Arahal D.R."/>
            <person name="Shao Z."/>
            <person name="Lai Q."/>
            <person name="Pujalte M.J."/>
        </authorList>
    </citation>
    <scope>NUCLEOTIDE SEQUENCE [LARGE SCALE GENOMIC DNA]</scope>
    <source>
        <strain evidence="2 3">KCTC 23349</strain>
    </source>
</reference>
<evidence type="ECO:0000313" key="3">
    <source>
        <dbReference type="Proteomes" id="UP000026249"/>
    </source>
</evidence>
<proteinExistence type="predicted"/>
<accession>A0A037ZH14</accession>
<gene>
    <name evidence="2" type="ORF">ACMU_17095</name>
</gene>
<keyword evidence="1" id="KW-1133">Transmembrane helix</keyword>
<evidence type="ECO:0000313" key="2">
    <source>
        <dbReference type="EMBL" id="KAJ54831.1"/>
    </source>
</evidence>
<dbReference type="AlphaFoldDB" id="A0A037ZH14"/>
<name>A0A037ZH14_9RHOB</name>
<feature type="transmembrane region" description="Helical" evidence="1">
    <location>
        <begin position="17"/>
        <end position="39"/>
    </location>
</feature>
<keyword evidence="3" id="KW-1185">Reference proteome</keyword>
<keyword evidence="1" id="KW-0472">Membrane</keyword>
<protein>
    <submittedName>
        <fullName evidence="2">Uncharacterized protein</fullName>
    </submittedName>
</protein>
<comment type="caution">
    <text evidence="2">The sequence shown here is derived from an EMBL/GenBank/DDBJ whole genome shotgun (WGS) entry which is preliminary data.</text>
</comment>
<dbReference type="Proteomes" id="UP000026249">
    <property type="component" value="Unassembled WGS sequence"/>
</dbReference>